<organism evidence="1 2">
    <name type="scientific">Rhabditophanes sp. KR3021</name>
    <dbReference type="NCBI Taxonomy" id="114890"/>
    <lineage>
        <taxon>Eukaryota</taxon>
        <taxon>Metazoa</taxon>
        <taxon>Ecdysozoa</taxon>
        <taxon>Nematoda</taxon>
        <taxon>Chromadorea</taxon>
        <taxon>Rhabditida</taxon>
        <taxon>Tylenchina</taxon>
        <taxon>Panagrolaimomorpha</taxon>
        <taxon>Strongyloidoidea</taxon>
        <taxon>Alloionematidae</taxon>
        <taxon>Rhabditophanes</taxon>
    </lineage>
</organism>
<dbReference type="Proteomes" id="UP000095286">
    <property type="component" value="Unplaced"/>
</dbReference>
<accession>A0AC35TS15</accession>
<sequence>MTDPFGNVSVDIDLLEKEIASQTAHQQSTAGASTAATSFGTTQPSFGTNFADNFQLTKAEGLDTLNESVHDSIMRDINSIVDTFKQVLYPKGQTDEIMKNWNLWAPLFICVALALLLINEDKGPDFTQLFLLTFFGSWIVTWNIKLLGGKISFFQAICILGYSLVPQCVAALLIKFLPIHMFGPGFAMLCKFGIVIGCFIWSSLCSTHFFVDAKLASKRLLVLYPIFIYFIVVSWLVIAYA</sequence>
<reference evidence="2" key="1">
    <citation type="submission" date="2016-11" db="UniProtKB">
        <authorList>
            <consortium name="WormBaseParasite"/>
        </authorList>
    </citation>
    <scope>IDENTIFICATION</scope>
    <source>
        <strain evidence="2">KR3021</strain>
    </source>
</reference>
<dbReference type="WBParaSite" id="RSKR_0000352800.1">
    <property type="protein sequence ID" value="RSKR_0000352800.1"/>
    <property type="gene ID" value="RSKR_0000352800"/>
</dbReference>
<proteinExistence type="predicted"/>
<protein>
    <submittedName>
        <fullName evidence="2">Protein YIPF</fullName>
    </submittedName>
</protein>
<evidence type="ECO:0000313" key="2">
    <source>
        <dbReference type="WBParaSite" id="RSKR_0000352800.1"/>
    </source>
</evidence>
<name>A0AC35TS15_9BILA</name>
<evidence type="ECO:0000313" key="1">
    <source>
        <dbReference type="Proteomes" id="UP000095286"/>
    </source>
</evidence>